<dbReference type="SUPFAM" id="SSF53474">
    <property type="entry name" value="alpha/beta-Hydrolases"/>
    <property type="match status" value="1"/>
</dbReference>
<protein>
    <recommendedName>
        <fullName evidence="3">Alpha/beta hydrolase</fullName>
    </recommendedName>
</protein>
<reference evidence="1" key="1">
    <citation type="submission" date="2022-05" db="EMBL/GenBank/DDBJ databases">
        <title>Sphingomonas sp. strain RP10 Genome sequencing and assembly.</title>
        <authorList>
            <person name="Kim I."/>
        </authorList>
    </citation>
    <scope>NUCLEOTIDE SEQUENCE</scope>
    <source>
        <strain evidence="1">RP10</strain>
    </source>
</reference>
<accession>A0A9X2HNL9</accession>
<organism evidence="1 2">
    <name type="scientific">Sphingomonas liriopis</name>
    <dbReference type="NCBI Taxonomy" id="2949094"/>
    <lineage>
        <taxon>Bacteria</taxon>
        <taxon>Pseudomonadati</taxon>
        <taxon>Pseudomonadota</taxon>
        <taxon>Alphaproteobacteria</taxon>
        <taxon>Sphingomonadales</taxon>
        <taxon>Sphingomonadaceae</taxon>
        <taxon>Sphingomonas</taxon>
    </lineage>
</organism>
<dbReference type="EMBL" id="JAMLDY010000006">
    <property type="protein sequence ID" value="MCP3734461.1"/>
    <property type="molecule type" value="Genomic_DNA"/>
</dbReference>
<dbReference type="Gene3D" id="3.40.50.1820">
    <property type="entry name" value="alpha/beta hydrolase"/>
    <property type="match status" value="1"/>
</dbReference>
<sequence>MAPHIDHYDWSGGREALLRFGPDTGPVVVAALPLFEEANRTRTFTVGLLRALADRGIAGLLPDVPGQGESLTPLADLTILRMAEALEAVTGACHEAGRRTYALGIRSGTLLDYCALHSGRWHFAPQRGDDLLRELHRIWRAAGHHGDRDAMIYGDADPVEIAGNLLSTDLLSSLSAATPFDRPGSPRRVVRLASDPAPADRKIDVAPLWRRSEPGDDITLAQILADDIAEWIATCEA</sequence>
<comment type="caution">
    <text evidence="1">The sequence shown here is derived from an EMBL/GenBank/DDBJ whole genome shotgun (WGS) entry which is preliminary data.</text>
</comment>
<name>A0A9X2HNL9_9SPHN</name>
<dbReference type="InterPro" id="IPR029058">
    <property type="entry name" value="AB_hydrolase_fold"/>
</dbReference>
<dbReference type="AlphaFoldDB" id="A0A9X2HNL9"/>
<evidence type="ECO:0000313" key="2">
    <source>
        <dbReference type="Proteomes" id="UP001139486"/>
    </source>
</evidence>
<evidence type="ECO:0008006" key="3">
    <source>
        <dbReference type="Google" id="ProtNLM"/>
    </source>
</evidence>
<proteinExistence type="predicted"/>
<evidence type="ECO:0000313" key="1">
    <source>
        <dbReference type="EMBL" id="MCP3734461.1"/>
    </source>
</evidence>
<dbReference type="Proteomes" id="UP001139486">
    <property type="component" value="Unassembled WGS sequence"/>
</dbReference>
<dbReference type="RefSeq" id="WP_254288466.1">
    <property type="nucleotide sequence ID" value="NZ_JAMLDY010000006.1"/>
</dbReference>
<keyword evidence="2" id="KW-1185">Reference proteome</keyword>
<gene>
    <name evidence="1" type="ORF">M9979_06165</name>
</gene>